<dbReference type="GO" id="GO:0006508">
    <property type="term" value="P:proteolysis"/>
    <property type="evidence" value="ECO:0007669"/>
    <property type="project" value="UniProtKB-KW"/>
</dbReference>
<dbReference type="Gene3D" id="3.40.390.10">
    <property type="entry name" value="Collagenase (Catalytic Domain)"/>
    <property type="match status" value="1"/>
</dbReference>
<comment type="similarity">
    <text evidence="1 7">Belongs to the peptidase M3 family.</text>
</comment>
<dbReference type="Proteomes" id="UP001360560">
    <property type="component" value="Unassembled WGS sequence"/>
</dbReference>
<dbReference type="InterPro" id="IPR024079">
    <property type="entry name" value="MetalloPept_cat_dom_sf"/>
</dbReference>
<reference evidence="9 10" key="1">
    <citation type="journal article" date="2023" name="Elife">
        <title>Identification of key yeast species and microbe-microbe interactions impacting larval growth of Drosophila in the wild.</title>
        <authorList>
            <person name="Mure A."/>
            <person name="Sugiura Y."/>
            <person name="Maeda R."/>
            <person name="Honda K."/>
            <person name="Sakurai N."/>
            <person name="Takahashi Y."/>
            <person name="Watada M."/>
            <person name="Katoh T."/>
            <person name="Gotoh A."/>
            <person name="Gotoh Y."/>
            <person name="Taniguchi I."/>
            <person name="Nakamura K."/>
            <person name="Hayashi T."/>
            <person name="Katayama T."/>
            <person name="Uemura T."/>
            <person name="Hattori Y."/>
        </authorList>
    </citation>
    <scope>NUCLEOTIDE SEQUENCE [LARGE SCALE GENOMIC DNA]</scope>
    <source>
        <strain evidence="9 10">SC-9</strain>
    </source>
</reference>
<dbReference type="CDD" id="cd06455">
    <property type="entry name" value="M3A_TOP"/>
    <property type="match status" value="1"/>
</dbReference>
<comment type="cofactor">
    <cofactor evidence="7">
        <name>Zn(2+)</name>
        <dbReference type="ChEBI" id="CHEBI:29105"/>
    </cofactor>
    <text evidence="7">Binds 1 zinc ion.</text>
</comment>
<dbReference type="GO" id="GO:0005758">
    <property type="term" value="C:mitochondrial intermembrane space"/>
    <property type="evidence" value="ECO:0007669"/>
    <property type="project" value="TreeGrafter"/>
</dbReference>
<keyword evidence="10" id="KW-1185">Reference proteome</keyword>
<keyword evidence="3 7" id="KW-0479">Metal-binding</keyword>
<dbReference type="SUPFAM" id="SSF55486">
    <property type="entry name" value="Metalloproteases ('zincins'), catalytic domain"/>
    <property type="match status" value="1"/>
</dbReference>
<dbReference type="RefSeq" id="XP_064853328.1">
    <property type="nucleotide sequence ID" value="XM_064997256.1"/>
</dbReference>
<proteinExistence type="inferred from homology"/>
<evidence type="ECO:0000256" key="6">
    <source>
        <dbReference type="ARBA" id="ARBA00023049"/>
    </source>
</evidence>
<sequence length="681" mass="78861">MTISKLTPPQLPPTWNDTPENILELADKFIADAKALDDKLAKVENPTIDNLIRPYYTFSNENKLQVLRLGFYRQVSENPDIRKASIEASKKISEFGIESGLREDLFVQFKKVYMETKDDKSLDPELSRYIYKVYNRYKRRGLELPLEQRSKVESISKELSQLSIDYRNNLNEQTEFLLFDKKELKGVPENIVSQFADVEGKLKVTYKYPDIIPVIKYAKDPQTRRTAMLGNQNKVGQNAAILKQAIVKRAELANVLGYKSYSEYVLEERMTKTPENVLLFENDLLKKLKPKGQSEVEALMKLKLKDYDELGLDTTSKEANTFFMWDLSYYHNILLEEEYKVDEQKISEFFPLESTIKKMLGFYEVLFQLKFIEETNPERKRTWHKDVKQFALWKTDNPEEPEFLGWIYFDLHPRDGKYGHAAHFIIKGGYYDEINGVKERPVSALVCNFSKPQNDKPSLLKHSEVKTFFHELGHGIHSLACEVKFSMFHGTAVARDFVECPSQMLEFWVWSAPELKKLSSHYETGEPLDDSLIESMVRSKHVNGGLFLLRQVHFGLFDMTLHNSSDGVVDVDHAWNRLREEISLTSIDHENTVGYASFGHMMGGYASAYYGYLYSKVFATDIYYTIFKKDPFNTENGVRYRDIILKRGGSIDEIDILKELLGREPNSDAFLIEHGVNSGKL</sequence>
<evidence type="ECO:0000256" key="3">
    <source>
        <dbReference type="ARBA" id="ARBA00022723"/>
    </source>
</evidence>
<dbReference type="GO" id="GO:0006518">
    <property type="term" value="P:peptide metabolic process"/>
    <property type="evidence" value="ECO:0007669"/>
    <property type="project" value="TreeGrafter"/>
</dbReference>
<dbReference type="InterPro" id="IPR024080">
    <property type="entry name" value="Neurolysin/TOP_N"/>
</dbReference>
<dbReference type="GO" id="GO:0046872">
    <property type="term" value="F:metal ion binding"/>
    <property type="evidence" value="ECO:0007669"/>
    <property type="project" value="UniProtKB-UniRule"/>
</dbReference>
<dbReference type="PANTHER" id="PTHR11804">
    <property type="entry name" value="PROTEASE M3 THIMET OLIGOPEPTIDASE-RELATED"/>
    <property type="match status" value="1"/>
</dbReference>
<feature type="domain" description="Peptidase M3A/M3B catalytic" evidence="8">
    <location>
        <begin position="215"/>
        <end position="675"/>
    </location>
</feature>
<keyword evidence="4 7" id="KW-0378">Hydrolase</keyword>
<dbReference type="PANTHER" id="PTHR11804:SF84">
    <property type="entry name" value="SACCHAROLYSIN"/>
    <property type="match status" value="1"/>
</dbReference>
<dbReference type="EMBL" id="BTFZ01000011">
    <property type="protein sequence ID" value="GMM36332.1"/>
    <property type="molecule type" value="Genomic_DNA"/>
</dbReference>
<evidence type="ECO:0000256" key="4">
    <source>
        <dbReference type="ARBA" id="ARBA00022801"/>
    </source>
</evidence>
<dbReference type="GO" id="GO:0004222">
    <property type="term" value="F:metalloendopeptidase activity"/>
    <property type="evidence" value="ECO:0007669"/>
    <property type="project" value="InterPro"/>
</dbReference>
<comment type="caution">
    <text evidence="9">The sequence shown here is derived from an EMBL/GenBank/DDBJ whole genome shotgun (WGS) entry which is preliminary data.</text>
</comment>
<keyword evidence="6 7" id="KW-0482">Metalloprotease</keyword>
<accession>A0AAV5QP18</accession>
<gene>
    <name evidence="9" type="ORF">DASC09_036570</name>
</gene>
<dbReference type="Pfam" id="PF01432">
    <property type="entry name" value="Peptidase_M3"/>
    <property type="match status" value="1"/>
</dbReference>
<keyword evidence="5 7" id="KW-0862">Zinc</keyword>
<evidence type="ECO:0000256" key="2">
    <source>
        <dbReference type="ARBA" id="ARBA00022670"/>
    </source>
</evidence>
<dbReference type="Gene3D" id="1.20.1050.40">
    <property type="entry name" value="Endopeptidase. Chain P, domain 1"/>
    <property type="match status" value="1"/>
</dbReference>
<dbReference type="GeneID" id="90074307"/>
<dbReference type="InterPro" id="IPR045090">
    <property type="entry name" value="Pept_M3A_M3B"/>
</dbReference>
<dbReference type="AlphaFoldDB" id="A0AAV5QP18"/>
<evidence type="ECO:0000256" key="7">
    <source>
        <dbReference type="RuleBase" id="RU003435"/>
    </source>
</evidence>
<evidence type="ECO:0000259" key="8">
    <source>
        <dbReference type="Pfam" id="PF01432"/>
    </source>
</evidence>
<dbReference type="Gene3D" id="1.10.1370.10">
    <property type="entry name" value="Neurolysin, domain 3"/>
    <property type="match status" value="1"/>
</dbReference>
<evidence type="ECO:0000313" key="10">
    <source>
        <dbReference type="Proteomes" id="UP001360560"/>
    </source>
</evidence>
<dbReference type="InterPro" id="IPR001567">
    <property type="entry name" value="Pept_M3A_M3B_dom"/>
</dbReference>
<evidence type="ECO:0000256" key="1">
    <source>
        <dbReference type="ARBA" id="ARBA00006040"/>
    </source>
</evidence>
<protein>
    <recommendedName>
        <fullName evidence="8">Peptidase M3A/M3B catalytic domain-containing protein</fullName>
    </recommendedName>
</protein>
<dbReference type="FunFam" id="3.40.390.10:FF:000074">
    <property type="entry name" value="Metalloprotease"/>
    <property type="match status" value="1"/>
</dbReference>
<evidence type="ECO:0000256" key="5">
    <source>
        <dbReference type="ARBA" id="ARBA00022833"/>
    </source>
</evidence>
<name>A0AAV5QP18_9ASCO</name>
<keyword evidence="2 7" id="KW-0645">Protease</keyword>
<dbReference type="InterPro" id="IPR024077">
    <property type="entry name" value="Neurolysin/TOP_dom2"/>
</dbReference>
<organism evidence="9 10">
    <name type="scientific">Saccharomycopsis crataegensis</name>
    <dbReference type="NCBI Taxonomy" id="43959"/>
    <lineage>
        <taxon>Eukaryota</taxon>
        <taxon>Fungi</taxon>
        <taxon>Dikarya</taxon>
        <taxon>Ascomycota</taxon>
        <taxon>Saccharomycotina</taxon>
        <taxon>Saccharomycetes</taxon>
        <taxon>Saccharomycopsidaceae</taxon>
        <taxon>Saccharomycopsis</taxon>
    </lineage>
</organism>
<evidence type="ECO:0000313" key="9">
    <source>
        <dbReference type="EMBL" id="GMM36332.1"/>
    </source>
</evidence>